<organism evidence="1 2">
    <name type="scientific">Escherichia albertii</name>
    <dbReference type="NCBI Taxonomy" id="208962"/>
    <lineage>
        <taxon>Bacteria</taxon>
        <taxon>Pseudomonadati</taxon>
        <taxon>Pseudomonadota</taxon>
        <taxon>Gammaproteobacteria</taxon>
        <taxon>Enterobacterales</taxon>
        <taxon>Enterobacteriaceae</taxon>
        <taxon>Escherichia</taxon>
    </lineage>
</organism>
<name>A0ABX5HB40_ESCAL</name>
<comment type="caution">
    <text evidence="1">The sequence shown here is derived from an EMBL/GenBank/DDBJ whole genome shotgun (WGS) entry which is preliminary data.</text>
</comment>
<evidence type="ECO:0000313" key="2">
    <source>
        <dbReference type="Proteomes" id="UP000240382"/>
    </source>
</evidence>
<accession>A0ABX5HB40</accession>
<sequence length="116" mass="13061">MADSEFQRPTLAENISMLRNDLFARLDVSDTLRRMDEDVRAKVYAAALHTVYGYIDYLAMNMLPDLCDESWLARHAAMKRCPRKGATAASGYMRWEGVSDGLKVTAGSVIQRDDLV</sequence>
<protein>
    <submittedName>
        <fullName evidence="1">Phage baseplate protein</fullName>
    </submittedName>
</protein>
<reference evidence="1 2" key="1">
    <citation type="submission" date="2018-03" db="EMBL/GenBank/DDBJ databases">
        <title>Whole Genome Sequencing of Escherichia coli isolates from wildlife.</title>
        <authorList>
            <person name="Whitehouse C.A."/>
            <person name="Lacher D.W."/>
            <person name="Mammel M.K."/>
            <person name="Barnaba T."/>
            <person name="Lorch J.M."/>
        </authorList>
    </citation>
    <scope>NUCLEOTIDE SEQUENCE [LARGE SCALE GENOMIC DNA]</scope>
    <source>
        <strain evidence="1 2">20507-2</strain>
    </source>
</reference>
<evidence type="ECO:0000313" key="1">
    <source>
        <dbReference type="EMBL" id="PSY30554.1"/>
    </source>
</evidence>
<keyword evidence="2" id="KW-1185">Reference proteome</keyword>
<dbReference type="Proteomes" id="UP000240382">
    <property type="component" value="Unassembled WGS sequence"/>
</dbReference>
<gene>
    <name evidence="1" type="ORF">C7B09_26325</name>
</gene>
<dbReference type="EMBL" id="PYQT01000148">
    <property type="protein sequence ID" value="PSY30554.1"/>
    <property type="molecule type" value="Genomic_DNA"/>
</dbReference>
<proteinExistence type="predicted"/>
<feature type="non-terminal residue" evidence="1">
    <location>
        <position position="116"/>
    </location>
</feature>